<protein>
    <submittedName>
        <fullName evidence="3">Uncharacterized protein</fullName>
    </submittedName>
</protein>
<evidence type="ECO:0000313" key="4">
    <source>
        <dbReference type="Proteomes" id="UP000242367"/>
    </source>
</evidence>
<evidence type="ECO:0000259" key="2">
    <source>
        <dbReference type="Pfam" id="PF25906"/>
    </source>
</evidence>
<comment type="caution">
    <text evidence="3">The sequence shown here is derived from an EMBL/GenBank/DDBJ whole genome shotgun (WGS) entry which is preliminary data.</text>
</comment>
<sequence>MTSTHIELQVTGKDLADRCTVMRRYVPEIATEAVAEIMRQVPEYAYFHDPRAVEVMEQANAWTIDHFLALMATPSLPSTDILKFWRDLGFGEACEGRSLIPLQTSLRVGAGVAFRRLTEEADGLGMDTSATTMAQMTDALFIYHNHLIAAAAEGHAAASEDAGNRFEISRRRLVDLLVSEKPAPGRIAELAQEIRWPLPKSVGAVAFAQPPKDRGPLSPDVLTAFHAPEPFLIVVDPEGPGRRAVVETMLKGETSVVGPAVAPAEAAKSLRWARQALSLVQSGVLPAEGTVFATDHLPILMLMQDPDLASRAIERRLAPLLRVRPSGRVALAETLIACFQSRFNATEAAQRLHVHPQTVRYRVRNLQALFGETLDDPSQHLELHMLLHLWLATARENAS</sequence>
<dbReference type="RefSeq" id="WP_103561636.1">
    <property type="nucleotide sequence ID" value="NZ_MTBP01000001.1"/>
</dbReference>
<dbReference type="PANTHER" id="PTHR33744:SF1">
    <property type="entry name" value="DNA-BINDING TRANSCRIPTIONAL ACTIVATOR ADER"/>
    <property type="match status" value="1"/>
</dbReference>
<accession>A0A2P4UNT9</accession>
<dbReference type="InterPro" id="IPR042070">
    <property type="entry name" value="PucR_C-HTH_sf"/>
</dbReference>
<feature type="domain" description="PucR C-terminal helix-turn-helix" evidence="1">
    <location>
        <begin position="331"/>
        <end position="388"/>
    </location>
</feature>
<feature type="domain" description="PucR-like N-terminal" evidence="2">
    <location>
        <begin position="19"/>
        <end position="178"/>
    </location>
</feature>
<evidence type="ECO:0000313" key="3">
    <source>
        <dbReference type="EMBL" id="POM26711.1"/>
    </source>
</evidence>
<dbReference type="InterPro" id="IPR025736">
    <property type="entry name" value="PucR_C-HTH_dom"/>
</dbReference>
<reference evidence="3 4" key="1">
    <citation type="journal article" date="2017" name="Chemistry">
        <title>Isolation, Biosynthesis and Chemical Modifications of Rubterolones A-F: Rare Tropolone Alkaloids from Actinomadura sp. 5-2.</title>
        <authorList>
            <person name="Guo H."/>
            <person name="Benndorf R."/>
            <person name="Leichnitz D."/>
            <person name="Klassen J.L."/>
            <person name="Vollmers J."/>
            <person name="Gorls H."/>
            <person name="Steinacker M."/>
            <person name="Weigel C."/>
            <person name="Dahse H.M."/>
            <person name="Kaster A.K."/>
            <person name="de Beer Z.W."/>
            <person name="Poulsen M."/>
            <person name="Beemelmanns C."/>
        </authorList>
    </citation>
    <scope>NUCLEOTIDE SEQUENCE [LARGE SCALE GENOMIC DNA]</scope>
    <source>
        <strain evidence="3 4">5-2</strain>
    </source>
</reference>
<dbReference type="Gene3D" id="1.10.10.2840">
    <property type="entry name" value="PucR C-terminal helix-turn-helix domain"/>
    <property type="match status" value="1"/>
</dbReference>
<organism evidence="3 4">
    <name type="scientific">Actinomadura rubteroloni</name>
    <dbReference type="NCBI Taxonomy" id="1926885"/>
    <lineage>
        <taxon>Bacteria</taxon>
        <taxon>Bacillati</taxon>
        <taxon>Actinomycetota</taxon>
        <taxon>Actinomycetes</taxon>
        <taxon>Streptosporangiales</taxon>
        <taxon>Thermomonosporaceae</taxon>
        <taxon>Actinomadura</taxon>
    </lineage>
</organism>
<dbReference type="InterPro" id="IPR051448">
    <property type="entry name" value="CdaR-like_regulators"/>
</dbReference>
<dbReference type="Pfam" id="PF13556">
    <property type="entry name" value="HTH_30"/>
    <property type="match status" value="1"/>
</dbReference>
<evidence type="ECO:0000259" key="1">
    <source>
        <dbReference type="Pfam" id="PF13556"/>
    </source>
</evidence>
<dbReference type="Proteomes" id="UP000242367">
    <property type="component" value="Unassembled WGS sequence"/>
</dbReference>
<dbReference type="AlphaFoldDB" id="A0A2P4UNT9"/>
<name>A0A2P4UNT9_9ACTN</name>
<dbReference type="PANTHER" id="PTHR33744">
    <property type="entry name" value="CARBOHYDRATE DIACID REGULATOR"/>
    <property type="match status" value="1"/>
</dbReference>
<dbReference type="InterPro" id="IPR058663">
    <property type="entry name" value="PucR-like_N"/>
</dbReference>
<dbReference type="Pfam" id="PF25906">
    <property type="entry name" value="PucR-like_N"/>
    <property type="match status" value="1"/>
</dbReference>
<gene>
    <name evidence="3" type="ORF">BTM25_11150</name>
</gene>
<proteinExistence type="predicted"/>
<keyword evidence="4" id="KW-1185">Reference proteome</keyword>
<dbReference type="EMBL" id="MTBP01000001">
    <property type="protein sequence ID" value="POM26711.1"/>
    <property type="molecule type" value="Genomic_DNA"/>
</dbReference>